<evidence type="ECO:0000313" key="4">
    <source>
        <dbReference type="Proteomes" id="UP000275256"/>
    </source>
</evidence>
<dbReference type="OrthoDB" id="3543412at2"/>
<name>A0A3M0GC09_9ACTN</name>
<feature type="transmembrane region" description="Helical" evidence="2">
    <location>
        <begin position="63"/>
        <end position="85"/>
    </location>
</feature>
<sequence length="141" mass="16060">MSTQDDSTSPTWDKSESNLPPDHWPLPEISVTAPLKHQPTAEEFAAVAVSPEFAELKHRFKSFAFPMTAVFLIWYFAYVLLSVFARDFMATPIIGNLNLGMILGLLQFVTTFLITWLYIRHANKNLDPIATKLRSEMEAQR</sequence>
<dbReference type="PANTHER" id="PTHR38441">
    <property type="entry name" value="INTEGRAL MEMBRANE PROTEIN-RELATED"/>
    <property type="match status" value="1"/>
</dbReference>
<feature type="region of interest" description="Disordered" evidence="1">
    <location>
        <begin position="1"/>
        <end position="23"/>
    </location>
</feature>
<dbReference type="PANTHER" id="PTHR38441:SF1">
    <property type="entry name" value="MEMBRANE PROTEIN"/>
    <property type="match status" value="1"/>
</dbReference>
<feature type="compositionally biased region" description="Polar residues" evidence="1">
    <location>
        <begin position="1"/>
        <end position="12"/>
    </location>
</feature>
<keyword evidence="2" id="KW-0812">Transmembrane</keyword>
<evidence type="ECO:0000256" key="1">
    <source>
        <dbReference type="SAM" id="MobiDB-lite"/>
    </source>
</evidence>
<dbReference type="RefSeq" id="WP_121901612.1">
    <property type="nucleotide sequence ID" value="NZ_REFW01000002.1"/>
</dbReference>
<dbReference type="InterPro" id="IPR007436">
    <property type="entry name" value="DUF485"/>
</dbReference>
<accession>A0A3M0GC09</accession>
<organism evidence="3 4">
    <name type="scientific">Tessaracoccus antarcticus</name>
    <dbReference type="NCBI Taxonomy" id="2479848"/>
    <lineage>
        <taxon>Bacteria</taxon>
        <taxon>Bacillati</taxon>
        <taxon>Actinomycetota</taxon>
        <taxon>Actinomycetes</taxon>
        <taxon>Propionibacteriales</taxon>
        <taxon>Propionibacteriaceae</taxon>
        <taxon>Tessaracoccus</taxon>
    </lineage>
</organism>
<dbReference type="Proteomes" id="UP000275256">
    <property type="component" value="Unassembled WGS sequence"/>
</dbReference>
<keyword evidence="2" id="KW-1133">Transmembrane helix</keyword>
<evidence type="ECO:0000256" key="2">
    <source>
        <dbReference type="SAM" id="Phobius"/>
    </source>
</evidence>
<evidence type="ECO:0000313" key="3">
    <source>
        <dbReference type="EMBL" id="RMB60132.1"/>
    </source>
</evidence>
<keyword evidence="4" id="KW-1185">Reference proteome</keyword>
<protein>
    <submittedName>
        <fullName evidence="3">DUF485 domain-containing protein</fullName>
    </submittedName>
</protein>
<reference evidence="3 4" key="1">
    <citation type="submission" date="2018-10" db="EMBL/GenBank/DDBJ databases">
        <title>Tessaracoccus antarcticuss sp. nov., isolated from sediment.</title>
        <authorList>
            <person name="Zhou L.Y."/>
            <person name="Du Z.J."/>
        </authorList>
    </citation>
    <scope>NUCLEOTIDE SEQUENCE [LARGE SCALE GENOMIC DNA]</scope>
    <source>
        <strain evidence="3 4">JDX10</strain>
    </source>
</reference>
<comment type="caution">
    <text evidence="3">The sequence shown here is derived from an EMBL/GenBank/DDBJ whole genome shotgun (WGS) entry which is preliminary data.</text>
</comment>
<dbReference type="EMBL" id="REFW01000002">
    <property type="protein sequence ID" value="RMB60132.1"/>
    <property type="molecule type" value="Genomic_DNA"/>
</dbReference>
<dbReference type="Pfam" id="PF04341">
    <property type="entry name" value="DUF485"/>
    <property type="match status" value="1"/>
</dbReference>
<keyword evidence="2" id="KW-0472">Membrane</keyword>
<dbReference type="AlphaFoldDB" id="A0A3M0GC09"/>
<gene>
    <name evidence="3" type="ORF">EAX62_10585</name>
</gene>
<proteinExistence type="predicted"/>
<feature type="transmembrane region" description="Helical" evidence="2">
    <location>
        <begin position="97"/>
        <end position="119"/>
    </location>
</feature>